<dbReference type="Pfam" id="PF14398">
    <property type="entry name" value="ATPgrasp_YheCD"/>
    <property type="match status" value="1"/>
</dbReference>
<keyword evidence="2" id="KW-1185">Reference proteome</keyword>
<gene>
    <name evidence="1" type="ORF">ACFPXP_20245</name>
</gene>
<evidence type="ECO:0000313" key="1">
    <source>
        <dbReference type="EMBL" id="MFC5988741.1"/>
    </source>
</evidence>
<sequence>MLPYAGILISEQVHRGIKNGRMGIEKLTFYIEGGEAHGITPTFFRLKDIRLHDLRVKAWLWNGEWFVRRMIPLPACIHNRTFFSTKKARIKYKQLLQHTYTFNRNNRYGKLHIHQLLMLHEGIRPHLPHTEIASLQNIHRFMKLYNHFFLKPNSSSIGRGIWFFRKKGDFWECIQAGSKFRRSQTLRFRKKVPWQIVHAFRTKKHLLQKQLPLAHYEGRPFDFRISVQRDGSGEWQVTGMVGKVAAPSKMVTNLAQGGSALTLEQLLAAYPNLNPDQVREHLQLFSLEVAQHLSKHLPHLADIGLDVGITSFGFPVFIECNGRDQRYSFKNGGLDDIWKATFYNPMAYASYWLKTAAVSSEKPQQEAPIDMNPFSP</sequence>
<proteinExistence type="predicted"/>
<dbReference type="InterPro" id="IPR026838">
    <property type="entry name" value="YheC/D"/>
</dbReference>
<accession>A0ABW1IUQ1</accession>
<dbReference type="SUPFAM" id="SSF56059">
    <property type="entry name" value="Glutathione synthetase ATP-binding domain-like"/>
    <property type="match status" value="1"/>
</dbReference>
<dbReference type="RefSeq" id="WP_379896224.1">
    <property type="nucleotide sequence ID" value="NZ_CBCSCT010000006.1"/>
</dbReference>
<dbReference type="Proteomes" id="UP001596250">
    <property type="component" value="Unassembled WGS sequence"/>
</dbReference>
<reference evidence="2" key="1">
    <citation type="journal article" date="2019" name="Int. J. Syst. Evol. Microbiol.">
        <title>The Global Catalogue of Microorganisms (GCM) 10K type strain sequencing project: providing services to taxonomists for standard genome sequencing and annotation.</title>
        <authorList>
            <consortium name="The Broad Institute Genomics Platform"/>
            <consortium name="The Broad Institute Genome Sequencing Center for Infectious Disease"/>
            <person name="Wu L."/>
            <person name="Ma J."/>
        </authorList>
    </citation>
    <scope>NUCLEOTIDE SEQUENCE [LARGE SCALE GENOMIC DNA]</scope>
    <source>
        <strain evidence="2">CCM 8749</strain>
    </source>
</reference>
<organism evidence="1 2">
    <name type="scientific">Marinicrinis lubricantis</name>
    <dbReference type="NCBI Taxonomy" id="2086470"/>
    <lineage>
        <taxon>Bacteria</taxon>
        <taxon>Bacillati</taxon>
        <taxon>Bacillota</taxon>
        <taxon>Bacilli</taxon>
        <taxon>Bacillales</taxon>
        <taxon>Paenibacillaceae</taxon>
    </lineage>
</organism>
<protein>
    <submittedName>
        <fullName evidence="1">YheC/YheD family protein</fullName>
    </submittedName>
</protein>
<comment type="caution">
    <text evidence="1">The sequence shown here is derived from an EMBL/GenBank/DDBJ whole genome shotgun (WGS) entry which is preliminary data.</text>
</comment>
<evidence type="ECO:0000313" key="2">
    <source>
        <dbReference type="Proteomes" id="UP001596250"/>
    </source>
</evidence>
<dbReference type="EMBL" id="JBHSQV010000184">
    <property type="protein sequence ID" value="MFC5988741.1"/>
    <property type="molecule type" value="Genomic_DNA"/>
</dbReference>
<name>A0ABW1IUQ1_9BACL</name>